<sequence>LGLHEQLLFRRGDDGMIESEGHGWMDASSSCTRVSRSDPAGRRRGMFRGCKRMSVPGLDRSRELVRQLSTPAEAKRMARNCVHNGPDRRRLNQVLPLVWDHPW</sequence>
<dbReference type="AlphaFoldDB" id="A0A8T0X2W2"/>
<feature type="non-terminal residue" evidence="2">
    <location>
        <position position="1"/>
    </location>
</feature>
<evidence type="ECO:0000313" key="2">
    <source>
        <dbReference type="EMBL" id="KAG2653127.1"/>
    </source>
</evidence>
<evidence type="ECO:0000313" key="3">
    <source>
        <dbReference type="Proteomes" id="UP000823388"/>
    </source>
</evidence>
<dbReference type="EMBL" id="CM029038">
    <property type="protein sequence ID" value="KAG2653127.1"/>
    <property type="molecule type" value="Genomic_DNA"/>
</dbReference>
<reference evidence="2" key="1">
    <citation type="submission" date="2020-05" db="EMBL/GenBank/DDBJ databases">
        <title>WGS assembly of Panicum virgatum.</title>
        <authorList>
            <person name="Lovell J.T."/>
            <person name="Jenkins J."/>
            <person name="Shu S."/>
            <person name="Juenger T.E."/>
            <person name="Schmutz J."/>
        </authorList>
    </citation>
    <scope>NUCLEOTIDE SEQUENCE</scope>
    <source>
        <strain evidence="2">AP13</strain>
    </source>
</reference>
<name>A0A8T0X2W2_PANVG</name>
<comment type="caution">
    <text evidence="2">The sequence shown here is derived from an EMBL/GenBank/DDBJ whole genome shotgun (WGS) entry which is preliminary data.</text>
</comment>
<gene>
    <name evidence="2" type="ORF">PVAP13_1NG431219</name>
</gene>
<dbReference type="Proteomes" id="UP000823388">
    <property type="component" value="Chromosome 1N"/>
</dbReference>
<keyword evidence="3" id="KW-1185">Reference proteome</keyword>
<feature type="region of interest" description="Disordered" evidence="1">
    <location>
        <begin position="20"/>
        <end position="45"/>
    </location>
</feature>
<accession>A0A8T0X2W2</accession>
<proteinExistence type="predicted"/>
<evidence type="ECO:0000256" key="1">
    <source>
        <dbReference type="SAM" id="MobiDB-lite"/>
    </source>
</evidence>
<organism evidence="2 3">
    <name type="scientific">Panicum virgatum</name>
    <name type="common">Blackwell switchgrass</name>
    <dbReference type="NCBI Taxonomy" id="38727"/>
    <lineage>
        <taxon>Eukaryota</taxon>
        <taxon>Viridiplantae</taxon>
        <taxon>Streptophyta</taxon>
        <taxon>Embryophyta</taxon>
        <taxon>Tracheophyta</taxon>
        <taxon>Spermatophyta</taxon>
        <taxon>Magnoliopsida</taxon>
        <taxon>Liliopsida</taxon>
        <taxon>Poales</taxon>
        <taxon>Poaceae</taxon>
        <taxon>PACMAD clade</taxon>
        <taxon>Panicoideae</taxon>
        <taxon>Panicodae</taxon>
        <taxon>Paniceae</taxon>
        <taxon>Panicinae</taxon>
        <taxon>Panicum</taxon>
        <taxon>Panicum sect. Hiantes</taxon>
    </lineage>
</organism>
<protein>
    <submittedName>
        <fullName evidence="2">Uncharacterized protein</fullName>
    </submittedName>
</protein>